<keyword evidence="15 18" id="KW-0472">Membrane</keyword>
<evidence type="ECO:0000256" key="8">
    <source>
        <dbReference type="ARBA" id="ARBA00022792"/>
    </source>
</evidence>
<dbReference type="GO" id="GO:0008137">
    <property type="term" value="F:NADH dehydrogenase (ubiquinone) activity"/>
    <property type="evidence" value="ECO:0007669"/>
    <property type="project" value="UniProtKB-EC"/>
</dbReference>
<dbReference type="InterPro" id="IPR003945">
    <property type="entry name" value="NU5C-like"/>
</dbReference>
<dbReference type="Pfam" id="PF06455">
    <property type="entry name" value="NADH5_C"/>
    <property type="match status" value="1"/>
</dbReference>
<keyword evidence="14 21" id="KW-0496">Mitochondrion</keyword>
<sequence length="561" mass="65317">MIVLVYFNLSGMMLLLSVVMFIMFLKFLILKLSLFIELFLFSFNSMNFSLVLYFDYKTFMFMMTVLLISSMIIIYSFEYMSMDMFSLRFIYLLMLFVFSMLLMIMGQNLLMILLGWDGLGLISYCLVIYYNNWGAYNSGMITILTNRLGDIGLLLSIGVLSIIGDWSFMFLPEADSMILFFMIVLACFTKSAQIPFSSWLPMAMAAPTPISALVHSSTLVTAGVYLLIRMEKLILLNSIFTSLMVFLSLMTMWASGLVALFENDFKKIIALSTLSQLGLMMMSVFIGLKLMSFFHLIIHAMFKSLLFMCAGLILHTMLNNQDIRFMGIMGGNYLLTLMMFNCSTLALCGFPFMAGFYSKDLILDLSIYKGFNFFLLEGFYLSILITVLYSFRLIYYMMMNFMKFSSYYFCNDSKMMNFSMMIMFIMSIFGGSVFNWFLFNSLITVSLSMETKLVILFLIFFSMFIGIFLNYLNNSKFLMKFKVNFEFFKSMWMLNYFSMVYSKMFLFNSGMLNEIEEMWDKIIDDSGLGFLMLKLMVYEYVLNKNFVEILFLFILALLFIF</sequence>
<keyword evidence="12" id="KW-0520">NAD</keyword>
<feature type="transmembrane region" description="Helical" evidence="18">
    <location>
        <begin position="151"/>
        <end position="171"/>
    </location>
</feature>
<dbReference type="GO" id="GO:0042773">
    <property type="term" value="P:ATP synthesis coupled electron transport"/>
    <property type="evidence" value="ECO:0007669"/>
    <property type="project" value="InterPro"/>
</dbReference>
<feature type="transmembrane region" description="Helical" evidence="18">
    <location>
        <begin position="112"/>
        <end position="130"/>
    </location>
</feature>
<evidence type="ECO:0000256" key="5">
    <source>
        <dbReference type="ARBA" id="ARBA00022448"/>
    </source>
</evidence>
<dbReference type="GO" id="GO:0015990">
    <property type="term" value="P:electron transport coupled proton transport"/>
    <property type="evidence" value="ECO:0007669"/>
    <property type="project" value="TreeGrafter"/>
</dbReference>
<feature type="transmembrane region" description="Helical" evidence="18">
    <location>
        <begin position="208"/>
        <end position="228"/>
    </location>
</feature>
<name>A0A067YFP5_9HYME</name>
<evidence type="ECO:0000259" key="20">
    <source>
        <dbReference type="Pfam" id="PF06455"/>
    </source>
</evidence>
<evidence type="ECO:0000259" key="19">
    <source>
        <dbReference type="Pfam" id="PF00361"/>
    </source>
</evidence>
<evidence type="ECO:0000256" key="1">
    <source>
        <dbReference type="ARBA" id="ARBA00003257"/>
    </source>
</evidence>
<keyword evidence="5" id="KW-0813">Transport</keyword>
<comment type="function">
    <text evidence="1">Core subunit of the mitochondrial membrane respiratory chain NADH dehydrogenase (Complex I) that is believed to belong to the minimal assembly required for catalysis. Complex I functions in the transfer of electrons from NADH to the respiratory chain. The immediate electron acceptor for the enzyme is believed to be ubiquinone.</text>
</comment>
<keyword evidence="11 18" id="KW-1133">Transmembrane helix</keyword>
<feature type="transmembrane region" description="Helical" evidence="18">
    <location>
        <begin position="177"/>
        <end position="196"/>
    </location>
</feature>
<protein>
    <recommendedName>
        <fullName evidence="4">NADH-ubiquinone oxidoreductase chain 5</fullName>
        <ecNumber evidence="3">7.1.1.2</ecNumber>
    </recommendedName>
    <alternativeName>
        <fullName evidence="16">NADH dehydrogenase subunit 5</fullName>
    </alternativeName>
</protein>
<dbReference type="EMBL" id="KF696669">
    <property type="protein sequence ID" value="AHB23645.1"/>
    <property type="molecule type" value="Genomic_DNA"/>
</dbReference>
<evidence type="ECO:0000256" key="2">
    <source>
        <dbReference type="ARBA" id="ARBA00004448"/>
    </source>
</evidence>
<feature type="transmembrane region" description="Helical" evidence="18">
    <location>
        <begin position="89"/>
        <end position="106"/>
    </location>
</feature>
<dbReference type="GO" id="GO:0005743">
    <property type="term" value="C:mitochondrial inner membrane"/>
    <property type="evidence" value="ECO:0007669"/>
    <property type="project" value="UniProtKB-SubCell"/>
</dbReference>
<feature type="transmembrane region" description="Helical" evidence="18">
    <location>
        <begin position="59"/>
        <end position="77"/>
    </location>
</feature>
<dbReference type="PANTHER" id="PTHR42829:SF2">
    <property type="entry name" value="NADH-UBIQUINONE OXIDOREDUCTASE CHAIN 5"/>
    <property type="match status" value="1"/>
</dbReference>
<evidence type="ECO:0000256" key="3">
    <source>
        <dbReference type="ARBA" id="ARBA00012944"/>
    </source>
</evidence>
<dbReference type="GO" id="GO:0003954">
    <property type="term" value="F:NADH dehydrogenase activity"/>
    <property type="evidence" value="ECO:0007669"/>
    <property type="project" value="TreeGrafter"/>
</dbReference>
<dbReference type="InterPro" id="IPR010934">
    <property type="entry name" value="NADH_DH_su5_C"/>
</dbReference>
<geneLocation type="mitochondrion" evidence="21"/>
<evidence type="ECO:0000313" key="21">
    <source>
        <dbReference type="EMBL" id="AHB23645.1"/>
    </source>
</evidence>
<feature type="transmembrane region" description="Helical" evidence="18">
    <location>
        <begin position="234"/>
        <end position="261"/>
    </location>
</feature>
<evidence type="ECO:0000256" key="14">
    <source>
        <dbReference type="ARBA" id="ARBA00023128"/>
    </source>
</evidence>
<evidence type="ECO:0000256" key="4">
    <source>
        <dbReference type="ARBA" id="ARBA00021096"/>
    </source>
</evidence>
<feature type="transmembrane region" description="Helical" evidence="18">
    <location>
        <begin position="378"/>
        <end position="397"/>
    </location>
</feature>
<dbReference type="PANTHER" id="PTHR42829">
    <property type="entry name" value="NADH-UBIQUINONE OXIDOREDUCTASE CHAIN 5"/>
    <property type="match status" value="1"/>
</dbReference>
<dbReference type="EC" id="7.1.1.2" evidence="3"/>
<feature type="transmembrane region" description="Helical" evidence="18">
    <location>
        <begin position="293"/>
        <end position="314"/>
    </location>
</feature>
<evidence type="ECO:0000256" key="10">
    <source>
        <dbReference type="ARBA" id="ARBA00022982"/>
    </source>
</evidence>
<feature type="domain" description="NADH:quinone oxidoreductase/Mrp antiporter transmembrane" evidence="19">
    <location>
        <begin position="107"/>
        <end position="382"/>
    </location>
</feature>
<feature type="transmembrane region" description="Helical" evidence="18">
    <location>
        <begin position="451"/>
        <end position="472"/>
    </location>
</feature>
<proteinExistence type="predicted"/>
<feature type="domain" description="NADH dehydrogenase subunit 5 C-terminal" evidence="20">
    <location>
        <begin position="389"/>
        <end position="560"/>
    </location>
</feature>
<reference evidence="21" key="1">
    <citation type="journal article" date="2014" name="Mol. Biol. Rep.">
        <title>Complete mitochondrial genomes of Ceratobaeus sp. and Idris sp. (Hymenoptera: Scelionidae): shared gene rearrangements as potential phylogenetic markers at the tribal level.</title>
        <authorList>
            <person name="Mao M."/>
            <person name="Dowton M."/>
        </authorList>
    </citation>
    <scope>NUCLEOTIDE SEQUENCE</scope>
</reference>
<accession>A0A067YFP5</accession>
<feature type="transmembrane region" description="Helical" evidence="18">
    <location>
        <begin position="540"/>
        <end position="560"/>
    </location>
</feature>
<keyword evidence="9" id="KW-1278">Translocase</keyword>
<evidence type="ECO:0000256" key="9">
    <source>
        <dbReference type="ARBA" id="ARBA00022967"/>
    </source>
</evidence>
<evidence type="ECO:0000256" key="17">
    <source>
        <dbReference type="ARBA" id="ARBA00049551"/>
    </source>
</evidence>
<evidence type="ECO:0000256" key="11">
    <source>
        <dbReference type="ARBA" id="ARBA00022989"/>
    </source>
</evidence>
<keyword evidence="13" id="KW-0830">Ubiquinone</keyword>
<dbReference type="Pfam" id="PF00361">
    <property type="entry name" value="Proton_antipo_M"/>
    <property type="match status" value="1"/>
</dbReference>
<dbReference type="InterPro" id="IPR001750">
    <property type="entry name" value="ND/Mrp_TM"/>
</dbReference>
<comment type="subcellular location">
    <subcellularLocation>
        <location evidence="2">Mitochondrion inner membrane</location>
        <topology evidence="2">Multi-pass membrane protein</topology>
    </subcellularLocation>
</comment>
<keyword evidence="10" id="KW-0249">Electron transport</keyword>
<feature type="transmembrane region" description="Helical" evidence="18">
    <location>
        <begin position="334"/>
        <end position="358"/>
    </location>
</feature>
<keyword evidence="7 18" id="KW-0812">Transmembrane</keyword>
<feature type="transmembrane region" description="Helical" evidence="18">
    <location>
        <begin position="32"/>
        <end position="53"/>
    </location>
</feature>
<evidence type="ECO:0000256" key="13">
    <source>
        <dbReference type="ARBA" id="ARBA00023075"/>
    </source>
</evidence>
<evidence type="ECO:0000256" key="16">
    <source>
        <dbReference type="ARBA" id="ARBA00031027"/>
    </source>
</evidence>
<evidence type="ECO:0000256" key="15">
    <source>
        <dbReference type="ARBA" id="ARBA00023136"/>
    </source>
</evidence>
<gene>
    <name evidence="21" type="primary">ND5</name>
</gene>
<evidence type="ECO:0000256" key="6">
    <source>
        <dbReference type="ARBA" id="ARBA00022660"/>
    </source>
</evidence>
<feature type="transmembrane region" description="Helical" evidence="18">
    <location>
        <begin position="6"/>
        <end position="25"/>
    </location>
</feature>
<comment type="catalytic activity">
    <reaction evidence="17">
        <text>a ubiquinone + NADH + 5 H(+)(in) = a ubiquinol + NAD(+) + 4 H(+)(out)</text>
        <dbReference type="Rhea" id="RHEA:29091"/>
        <dbReference type="Rhea" id="RHEA-COMP:9565"/>
        <dbReference type="Rhea" id="RHEA-COMP:9566"/>
        <dbReference type="ChEBI" id="CHEBI:15378"/>
        <dbReference type="ChEBI" id="CHEBI:16389"/>
        <dbReference type="ChEBI" id="CHEBI:17976"/>
        <dbReference type="ChEBI" id="CHEBI:57540"/>
        <dbReference type="ChEBI" id="CHEBI:57945"/>
        <dbReference type="EC" id="7.1.1.2"/>
    </reaction>
</comment>
<evidence type="ECO:0000256" key="18">
    <source>
        <dbReference type="SAM" id="Phobius"/>
    </source>
</evidence>
<dbReference type="AlphaFoldDB" id="A0A067YFP5"/>
<feature type="transmembrane region" description="Helical" evidence="18">
    <location>
        <begin position="418"/>
        <end position="439"/>
    </location>
</feature>
<keyword evidence="6" id="KW-0679">Respiratory chain</keyword>
<dbReference type="PRINTS" id="PR01434">
    <property type="entry name" value="NADHDHGNASE5"/>
</dbReference>
<keyword evidence="8" id="KW-0999">Mitochondrion inner membrane</keyword>
<evidence type="ECO:0000256" key="12">
    <source>
        <dbReference type="ARBA" id="ARBA00023027"/>
    </source>
</evidence>
<organism evidence="21">
    <name type="scientific">Ceratobaeus sp. MM-2013</name>
    <dbReference type="NCBI Taxonomy" id="1429432"/>
    <lineage>
        <taxon>Eukaryota</taxon>
        <taxon>Metazoa</taxon>
        <taxon>Ecdysozoa</taxon>
        <taxon>Arthropoda</taxon>
        <taxon>Hexapoda</taxon>
        <taxon>Insecta</taxon>
        <taxon>Pterygota</taxon>
        <taxon>Neoptera</taxon>
        <taxon>Endopterygota</taxon>
        <taxon>Hymenoptera</taxon>
        <taxon>Apocrita</taxon>
        <taxon>Proctotrupomorpha</taxon>
        <taxon>Platygastroidea</taxon>
        <taxon>Scelionidae</taxon>
        <taxon>Scelioninae</taxon>
        <taxon>Ceratobaeus</taxon>
    </lineage>
</organism>
<feature type="transmembrane region" description="Helical" evidence="18">
    <location>
        <begin position="268"/>
        <end position="287"/>
    </location>
</feature>
<evidence type="ECO:0000256" key="7">
    <source>
        <dbReference type="ARBA" id="ARBA00022692"/>
    </source>
</evidence>